<evidence type="ECO:0000313" key="7">
    <source>
        <dbReference type="Proteomes" id="UP000759131"/>
    </source>
</evidence>
<feature type="non-terminal residue" evidence="6">
    <location>
        <position position="110"/>
    </location>
</feature>
<dbReference type="InterPro" id="IPR000262">
    <property type="entry name" value="FMN-dep_DH"/>
</dbReference>
<sequence>MTKMLCIDDIESYALQHLSKATADYYKSGANEENTLRENRRAFQRLRIRPRFLCDVSERDLRTTVLGHHLSLPICASPSAMQRMAHPMGELATAKACESVGTIMTLSTIA</sequence>
<keyword evidence="2" id="KW-0285">Flavoprotein</keyword>
<evidence type="ECO:0000256" key="4">
    <source>
        <dbReference type="ARBA" id="ARBA00023002"/>
    </source>
</evidence>
<reference evidence="6" key="1">
    <citation type="submission" date="2020-11" db="EMBL/GenBank/DDBJ databases">
        <authorList>
            <person name="Tran Van P."/>
        </authorList>
    </citation>
    <scope>NUCLEOTIDE SEQUENCE</scope>
</reference>
<gene>
    <name evidence="6" type="ORF">OSB1V03_LOCUS21303</name>
</gene>
<dbReference type="InterPro" id="IPR037396">
    <property type="entry name" value="FMN_HAD"/>
</dbReference>
<protein>
    <recommendedName>
        <fullName evidence="5">FMN hydroxy acid dehydrogenase domain-containing protein</fullName>
    </recommendedName>
</protein>
<proteinExistence type="predicted"/>
<dbReference type="Gene3D" id="3.20.20.70">
    <property type="entry name" value="Aldolase class I"/>
    <property type="match status" value="1"/>
</dbReference>
<dbReference type="AlphaFoldDB" id="A0A7R9LTS9"/>
<dbReference type="EMBL" id="OC893553">
    <property type="protein sequence ID" value="CAD7647151.1"/>
    <property type="molecule type" value="Genomic_DNA"/>
</dbReference>
<name>A0A7R9LTS9_9ACAR</name>
<dbReference type="InterPro" id="IPR013785">
    <property type="entry name" value="Aldolase_TIM"/>
</dbReference>
<dbReference type="Proteomes" id="UP000759131">
    <property type="component" value="Unassembled WGS sequence"/>
</dbReference>
<dbReference type="SUPFAM" id="SSF51395">
    <property type="entry name" value="FMN-linked oxidoreductases"/>
    <property type="match status" value="1"/>
</dbReference>
<dbReference type="PANTHER" id="PTHR10578:SF107">
    <property type="entry name" value="2-HYDROXYACID OXIDASE 1"/>
    <property type="match status" value="1"/>
</dbReference>
<dbReference type="PROSITE" id="PS51349">
    <property type="entry name" value="FMN_HYDROXY_ACID_DH_2"/>
    <property type="match status" value="1"/>
</dbReference>
<comment type="cofactor">
    <cofactor evidence="1">
        <name>FMN</name>
        <dbReference type="ChEBI" id="CHEBI:58210"/>
    </cofactor>
</comment>
<accession>A0A7R9LTS9</accession>
<dbReference type="Pfam" id="PF01070">
    <property type="entry name" value="FMN_dh"/>
    <property type="match status" value="1"/>
</dbReference>
<evidence type="ECO:0000256" key="1">
    <source>
        <dbReference type="ARBA" id="ARBA00001917"/>
    </source>
</evidence>
<dbReference type="EMBL" id="CAJPIZ010038978">
    <property type="protein sequence ID" value="CAG2121357.1"/>
    <property type="molecule type" value="Genomic_DNA"/>
</dbReference>
<dbReference type="PANTHER" id="PTHR10578">
    <property type="entry name" value="S -2-HYDROXY-ACID OXIDASE-RELATED"/>
    <property type="match status" value="1"/>
</dbReference>
<dbReference type="OrthoDB" id="25826at2759"/>
<evidence type="ECO:0000256" key="2">
    <source>
        <dbReference type="ARBA" id="ARBA00022630"/>
    </source>
</evidence>
<feature type="domain" description="FMN hydroxy acid dehydrogenase" evidence="5">
    <location>
        <begin position="1"/>
        <end position="110"/>
    </location>
</feature>
<evidence type="ECO:0000259" key="5">
    <source>
        <dbReference type="PROSITE" id="PS51349"/>
    </source>
</evidence>
<keyword evidence="4" id="KW-0560">Oxidoreductase</keyword>
<dbReference type="GO" id="GO:0016491">
    <property type="term" value="F:oxidoreductase activity"/>
    <property type="evidence" value="ECO:0007669"/>
    <property type="project" value="UniProtKB-KW"/>
</dbReference>
<evidence type="ECO:0000313" key="6">
    <source>
        <dbReference type="EMBL" id="CAD7647151.1"/>
    </source>
</evidence>
<evidence type="ECO:0000256" key="3">
    <source>
        <dbReference type="ARBA" id="ARBA00022643"/>
    </source>
</evidence>
<organism evidence="6">
    <name type="scientific">Medioppia subpectinata</name>
    <dbReference type="NCBI Taxonomy" id="1979941"/>
    <lineage>
        <taxon>Eukaryota</taxon>
        <taxon>Metazoa</taxon>
        <taxon>Ecdysozoa</taxon>
        <taxon>Arthropoda</taxon>
        <taxon>Chelicerata</taxon>
        <taxon>Arachnida</taxon>
        <taxon>Acari</taxon>
        <taxon>Acariformes</taxon>
        <taxon>Sarcoptiformes</taxon>
        <taxon>Oribatida</taxon>
        <taxon>Brachypylina</taxon>
        <taxon>Oppioidea</taxon>
        <taxon>Oppiidae</taxon>
        <taxon>Medioppia</taxon>
    </lineage>
</organism>
<keyword evidence="7" id="KW-1185">Reference proteome</keyword>
<keyword evidence="3" id="KW-0288">FMN</keyword>